<sequence>MKDDELPAWMSEAFSEARLHAYTEFMRGDRPAGIRLYWWNTEASAALYGPFHCLEVALRNSVHRRLSDLHGRADWWAVARLGDRGMGKVVEARRVCRGRGKTGTPDEIVAELSFGFWRHLLTKPNDRYFWVPAVHKAFPGYRGRRDALDDQVHSLVLLRNRIMHHEPIHHRDLREDHDKLYRIMGYVNQDLAKEIRSMDRFPAVLAAKPDALGGRRPPQF</sequence>
<evidence type="ECO:0008006" key="5">
    <source>
        <dbReference type="Google" id="ProtNLM"/>
    </source>
</evidence>
<dbReference type="EMBL" id="CP023693">
    <property type="protein sequence ID" value="QEV33972.1"/>
    <property type="molecule type" value="Genomic_DNA"/>
</dbReference>
<evidence type="ECO:0000313" key="2">
    <source>
        <dbReference type="EMBL" id="QEV33972.1"/>
    </source>
</evidence>
<reference evidence="1 4" key="1">
    <citation type="journal article" date="2014" name="Int. J. Syst. Evol. Microbiol.">
        <title>Complete genome sequence of Corynebacterium casei LMG S-19264T (=DSM 44701T), isolated from a smear-ripened cheese.</title>
        <authorList>
            <consortium name="US DOE Joint Genome Institute (JGI-PGF)"/>
            <person name="Walter F."/>
            <person name="Albersmeier A."/>
            <person name="Kalinowski J."/>
            <person name="Ruckert C."/>
        </authorList>
    </citation>
    <scope>NUCLEOTIDE SEQUENCE [LARGE SCALE GENOMIC DNA]</scope>
    <source>
        <strain evidence="1 4">JCM 4205</strain>
    </source>
</reference>
<dbReference type="AlphaFoldDB" id="A0AAV4KBN9"/>
<reference evidence="1" key="3">
    <citation type="submission" date="2023-08" db="EMBL/GenBank/DDBJ databases">
        <authorList>
            <person name="Sun Q."/>
            <person name="Ohkuma M."/>
        </authorList>
    </citation>
    <scope>NUCLEOTIDE SEQUENCE</scope>
    <source>
        <strain evidence="1">JCM 4205</strain>
    </source>
</reference>
<protein>
    <recommendedName>
        <fullName evidence="5">Abi-like protein</fullName>
    </recommendedName>
</protein>
<gene>
    <name evidence="2" type="ORF">CP977_18890</name>
    <name evidence="1" type="ORF">GCM10010497_11300</name>
</gene>
<evidence type="ECO:0000313" key="4">
    <source>
        <dbReference type="Proteomes" id="UP000642014"/>
    </source>
</evidence>
<dbReference type="Proteomes" id="UP000642014">
    <property type="component" value="Unassembled WGS sequence"/>
</dbReference>
<reference evidence="2 3" key="2">
    <citation type="submission" date="2017-09" db="EMBL/GenBank/DDBJ databases">
        <authorList>
            <person name="Lee N."/>
            <person name="Cho B.-K."/>
        </authorList>
    </citation>
    <scope>NUCLEOTIDE SEQUENCE [LARGE SCALE GENOMIC DNA]</scope>
    <source>
        <strain evidence="2 3">ATCC 19740</strain>
    </source>
</reference>
<keyword evidence="3" id="KW-1185">Reference proteome</keyword>
<evidence type="ECO:0000313" key="3">
    <source>
        <dbReference type="Proteomes" id="UP000326029"/>
    </source>
</evidence>
<dbReference type="GeneID" id="95455834"/>
<proteinExistence type="predicted"/>
<evidence type="ECO:0000313" key="1">
    <source>
        <dbReference type="EMBL" id="GGR10794.1"/>
    </source>
</evidence>
<organism evidence="1 4">
    <name type="scientific">Streptomyces cinereoruber</name>
    <dbReference type="NCBI Taxonomy" id="67260"/>
    <lineage>
        <taxon>Bacteria</taxon>
        <taxon>Bacillati</taxon>
        <taxon>Actinomycetota</taxon>
        <taxon>Actinomycetes</taxon>
        <taxon>Kitasatosporales</taxon>
        <taxon>Streptomycetaceae</taxon>
        <taxon>Streptomyces</taxon>
    </lineage>
</organism>
<dbReference type="EMBL" id="BMSJ01000001">
    <property type="protein sequence ID" value="GGR10794.1"/>
    <property type="molecule type" value="Genomic_DNA"/>
</dbReference>
<accession>A0AAV4KBN9</accession>
<name>A0AAV4KBN9_9ACTN</name>
<dbReference type="RefSeq" id="WP_152370525.1">
    <property type="nucleotide sequence ID" value="NZ_BMSJ01000001.1"/>
</dbReference>
<dbReference type="Proteomes" id="UP000326029">
    <property type="component" value="Chromosome"/>
</dbReference>